<accession>A0A2T3HNW9</accession>
<evidence type="ECO:0000313" key="5">
    <source>
        <dbReference type="Proteomes" id="UP000240912"/>
    </source>
</evidence>
<dbReference type="PANTHER" id="PTHR37299:SF1">
    <property type="entry name" value="STAGE 0 SPORULATION PROTEIN A HOMOLOG"/>
    <property type="match status" value="1"/>
</dbReference>
<organism evidence="4 5">
    <name type="scientific">Pedobacter yulinensis</name>
    <dbReference type="NCBI Taxonomy" id="2126353"/>
    <lineage>
        <taxon>Bacteria</taxon>
        <taxon>Pseudomonadati</taxon>
        <taxon>Bacteroidota</taxon>
        <taxon>Sphingobacteriia</taxon>
        <taxon>Sphingobacteriales</taxon>
        <taxon>Sphingobacteriaceae</taxon>
        <taxon>Pedobacter</taxon>
    </lineage>
</organism>
<dbReference type="PROSITE" id="PS50110">
    <property type="entry name" value="RESPONSE_REGULATORY"/>
    <property type="match status" value="1"/>
</dbReference>
<dbReference type="Gene3D" id="3.40.50.2300">
    <property type="match status" value="1"/>
</dbReference>
<evidence type="ECO:0000259" key="2">
    <source>
        <dbReference type="PROSITE" id="PS50110"/>
    </source>
</evidence>
<evidence type="ECO:0000313" key="4">
    <source>
        <dbReference type="EMBL" id="PST84150.1"/>
    </source>
</evidence>
<keyword evidence="1" id="KW-0597">Phosphoprotein</keyword>
<dbReference type="Gene3D" id="2.40.50.1020">
    <property type="entry name" value="LytTr DNA-binding domain"/>
    <property type="match status" value="1"/>
</dbReference>
<gene>
    <name evidence="4" type="ORF">C7T94_05320</name>
</gene>
<dbReference type="InterPro" id="IPR001789">
    <property type="entry name" value="Sig_transdc_resp-reg_receiver"/>
</dbReference>
<reference evidence="4 5" key="1">
    <citation type="submission" date="2018-03" db="EMBL/GenBank/DDBJ databases">
        <authorList>
            <person name="Keele B.F."/>
        </authorList>
    </citation>
    <scope>NUCLEOTIDE SEQUENCE [LARGE SCALE GENOMIC DNA]</scope>
    <source>
        <strain evidence="4 5">YL28-9</strain>
    </source>
</reference>
<dbReference type="OrthoDB" id="9787344at2"/>
<feature type="domain" description="Response regulatory" evidence="2">
    <location>
        <begin position="2"/>
        <end position="115"/>
    </location>
</feature>
<dbReference type="SUPFAM" id="SSF52172">
    <property type="entry name" value="CheY-like"/>
    <property type="match status" value="1"/>
</dbReference>
<dbReference type="Pfam" id="PF00072">
    <property type="entry name" value="Response_reg"/>
    <property type="match status" value="1"/>
</dbReference>
<dbReference type="RefSeq" id="WP_107214248.1">
    <property type="nucleotide sequence ID" value="NZ_KZ686268.1"/>
</dbReference>
<dbReference type="InterPro" id="IPR011006">
    <property type="entry name" value="CheY-like_superfamily"/>
</dbReference>
<dbReference type="AlphaFoldDB" id="A0A2T3HNW9"/>
<keyword evidence="4" id="KW-0238">DNA-binding</keyword>
<feature type="domain" description="HTH LytTR-type" evidence="3">
    <location>
        <begin position="147"/>
        <end position="255"/>
    </location>
</feature>
<proteinExistence type="predicted"/>
<dbReference type="PROSITE" id="PS50930">
    <property type="entry name" value="HTH_LYTTR"/>
    <property type="match status" value="1"/>
</dbReference>
<dbReference type="Proteomes" id="UP000240912">
    <property type="component" value="Unassembled WGS sequence"/>
</dbReference>
<dbReference type="InterPro" id="IPR046947">
    <property type="entry name" value="LytR-like"/>
</dbReference>
<keyword evidence="5" id="KW-1185">Reference proteome</keyword>
<name>A0A2T3HNW9_9SPHI</name>
<dbReference type="GO" id="GO:0000156">
    <property type="term" value="F:phosphorelay response regulator activity"/>
    <property type="evidence" value="ECO:0007669"/>
    <property type="project" value="InterPro"/>
</dbReference>
<feature type="modified residue" description="4-aspartylphosphate" evidence="1">
    <location>
        <position position="55"/>
    </location>
</feature>
<evidence type="ECO:0000256" key="1">
    <source>
        <dbReference type="PROSITE-ProRule" id="PRU00169"/>
    </source>
</evidence>
<dbReference type="InterPro" id="IPR007492">
    <property type="entry name" value="LytTR_DNA-bd_dom"/>
</dbReference>
<dbReference type="EMBL" id="PYLS01000004">
    <property type="protein sequence ID" value="PST84150.1"/>
    <property type="molecule type" value="Genomic_DNA"/>
</dbReference>
<sequence>MNILIIEDEELAAAQLADMLQEVAPQAVIAATPESIEDAVAFLTAGPPIDLILLDIYLSDGLSFEIFDAVKVDTPVIFTTAYNEYAIRAFELNSIGYLLKPVKKEHLQRAIDKCMRLRPAPAGEVDVLALKRVTDMLMQEKTYRRSFLVPYRDRLIPVATESLAWFASTGGIVTGTQFTGQQVTMEEKSLEELSDRLDPDQFFRVNRQYLVSRKAIKHLSFFFNGRLSVELNPPAPERVLISKAKAASFRQWMQV</sequence>
<dbReference type="GO" id="GO:0003677">
    <property type="term" value="F:DNA binding"/>
    <property type="evidence" value="ECO:0007669"/>
    <property type="project" value="UniProtKB-KW"/>
</dbReference>
<dbReference type="SMART" id="SM00850">
    <property type="entry name" value="LytTR"/>
    <property type="match status" value="1"/>
</dbReference>
<evidence type="ECO:0000259" key="3">
    <source>
        <dbReference type="PROSITE" id="PS50930"/>
    </source>
</evidence>
<dbReference type="PANTHER" id="PTHR37299">
    <property type="entry name" value="TRANSCRIPTIONAL REGULATOR-RELATED"/>
    <property type="match status" value="1"/>
</dbReference>
<dbReference type="Pfam" id="PF04397">
    <property type="entry name" value="LytTR"/>
    <property type="match status" value="1"/>
</dbReference>
<comment type="caution">
    <text evidence="4">The sequence shown here is derived from an EMBL/GenBank/DDBJ whole genome shotgun (WGS) entry which is preliminary data.</text>
</comment>
<dbReference type="SMART" id="SM00448">
    <property type="entry name" value="REC"/>
    <property type="match status" value="1"/>
</dbReference>
<protein>
    <submittedName>
        <fullName evidence="4">DNA-binding response regulator</fullName>
    </submittedName>
</protein>